<feature type="compositionally biased region" description="Basic residues" evidence="4">
    <location>
        <begin position="279"/>
        <end position="291"/>
    </location>
</feature>
<feature type="region of interest" description="Disordered" evidence="4">
    <location>
        <begin position="620"/>
        <end position="641"/>
    </location>
</feature>
<sequence>MSSSLGGTDSSAVGTDSPSWPSPAAVVEPSARGLSGPKRETMGSSGHTTKSRSNHRTISPVRGLRQRGLRNRAEDETISDSAGVESVNTGKQDIPRAMSPVRRGLRGNTCAEISLANSSHHKKMLAYGGSNHRTPKDTHMEAPVVSNGNYIDEDARHRNSRSLSPVRRDLRKNTDDGALPPSTHHRHRISNADHHQDVANFNGVSGGSHPKTRLSNSSHTGTGQDSMILDASWGSNTSDYSNTNQQQRQRSLSPGVVQVRGRGLRKNKSEDGSLPGSQHKSRLSNSSHHRGSNNSLADFSGETNSIGDSSGYQKQRKRSVSPGVVQVRGRGQRKNKSEDESLPGSQHKSRLSNSSHHRGSNNTNEQFRADFSGETNNFIGDSSGYQNYHKKAVSPGVVQVKGRGLRKNKSEDGTLSGSQHKSRLSDSSHQASVNGVEAQDLNTNSSHHSSTPARLSGATTRRGLRGNRSADDSLANGSSHHNRSNNSGAEDGDNGIPPAALTTVPSTAGLRAMRDHARRTAAGNSNDSPTTETQPPIISAERHRRISYESVATADGQESLMMDLIDNGTIPVCNDGYRAEIMNSDEFQSGCERSNEFGTILPKGPVTGIQTNSRNNYVGGYVDSNSNVRTIPEDQQQRHRDSVVDYDSVGHLDHPPETQLSSAPSDAVRYSAQGVALKDAPLPEGAERPGAYTGTNGLDYDRLSSLHLTDQSQTQNAQRLGRGSFANEPAPFRQDSDIEQSRNIEDEKETTSIHRCFMQLGAFLVVIVIVIVVIVVASGSGGSEESVVQTPTVQSPGEEENTTSEVNAVGFDLSLLPDLPEATLVKLNDPGTPQSQAFAWLADDLNWEKYSEWQKLQRFALAAIYYSMNGERWPETNEQSIGWMDYNIPECEWLSHDNACTESGHVRELRFSRLSGFRGTIPPEIQFLEQLESIDFSNNILNSPLEVLFPIREQALPSSIKVLHCTLCRLQGSLPSEIGMLTGLRSLILTESSLSGTLPTTVGLLTALEELKLETNDLSGEVPAEINLMTSLTLLGLTENNLQGTIPEIGNLRNLLWLGINLNAISGSIPTSIGILTQLIRIDLEGNRPLSGSLPSEIGLLRKMTTLDLLGCSVSGTLPTEVGSLAALKWFGLATNSISGRVPTECGRMTSVIHFDLPYNELVGSLPSELGLLSQMTHLSVEQNSITGDIASEIKALPNLHTLLV</sequence>
<keyword evidence="3" id="KW-0677">Repeat</keyword>
<dbReference type="PANTHER" id="PTHR48060:SF21">
    <property type="entry name" value="L DOMAIN-LIKE PROTEIN"/>
    <property type="match status" value="1"/>
</dbReference>
<dbReference type="SUPFAM" id="SSF52058">
    <property type="entry name" value="L domain-like"/>
    <property type="match status" value="1"/>
</dbReference>
<feature type="compositionally biased region" description="Basic and acidic residues" evidence="4">
    <location>
        <begin position="734"/>
        <end position="746"/>
    </location>
</feature>
<keyword evidence="5" id="KW-0808">Transferase</keyword>
<dbReference type="PANTHER" id="PTHR48060">
    <property type="entry name" value="DNA DAMAGE-REPAIR/TOLERATION PROTEIN DRT100"/>
    <property type="match status" value="1"/>
</dbReference>
<dbReference type="Proteomes" id="UP001153069">
    <property type="component" value="Unassembled WGS sequence"/>
</dbReference>
<keyword evidence="1" id="KW-0433">Leucine-rich repeat</keyword>
<dbReference type="AlphaFoldDB" id="A0A9N8HNB2"/>
<feature type="compositionally biased region" description="Low complexity" evidence="4">
    <location>
        <begin position="476"/>
        <end position="488"/>
    </location>
</feature>
<feature type="compositionally biased region" description="Polar residues" evidence="4">
    <location>
        <begin position="1"/>
        <end position="19"/>
    </location>
</feature>
<feature type="compositionally biased region" description="Polar residues" evidence="4">
    <location>
        <begin position="213"/>
        <end position="225"/>
    </location>
</feature>
<proteinExistence type="predicted"/>
<evidence type="ECO:0000256" key="2">
    <source>
        <dbReference type="ARBA" id="ARBA00022729"/>
    </source>
</evidence>
<dbReference type="GO" id="GO:0016301">
    <property type="term" value="F:kinase activity"/>
    <property type="evidence" value="ECO:0007669"/>
    <property type="project" value="UniProtKB-KW"/>
</dbReference>
<feature type="region of interest" description="Disordered" evidence="4">
    <location>
        <begin position="395"/>
        <end position="502"/>
    </location>
</feature>
<feature type="compositionally biased region" description="Basic residues" evidence="4">
    <location>
        <begin position="347"/>
        <end position="359"/>
    </location>
</feature>
<evidence type="ECO:0000313" key="5">
    <source>
        <dbReference type="EMBL" id="CAB9521438.1"/>
    </source>
</evidence>
<feature type="compositionally biased region" description="Polar residues" evidence="4">
    <location>
        <begin position="440"/>
        <end position="459"/>
    </location>
</feature>
<gene>
    <name evidence="5" type="ORF">SEMRO_1194_G251310.1</name>
</gene>
<keyword evidence="2" id="KW-0732">Signal</keyword>
<feature type="region of interest" description="Disordered" evidence="4">
    <location>
        <begin position="1"/>
        <end position="105"/>
    </location>
</feature>
<organism evidence="5 6">
    <name type="scientific">Seminavis robusta</name>
    <dbReference type="NCBI Taxonomy" id="568900"/>
    <lineage>
        <taxon>Eukaryota</taxon>
        <taxon>Sar</taxon>
        <taxon>Stramenopiles</taxon>
        <taxon>Ochrophyta</taxon>
        <taxon>Bacillariophyta</taxon>
        <taxon>Bacillariophyceae</taxon>
        <taxon>Bacillariophycidae</taxon>
        <taxon>Naviculales</taxon>
        <taxon>Naviculaceae</taxon>
        <taxon>Seminavis</taxon>
    </lineage>
</organism>
<accession>A0A9N8HNB2</accession>
<feature type="compositionally biased region" description="Polar residues" evidence="4">
    <location>
        <begin position="301"/>
        <end position="313"/>
    </location>
</feature>
<keyword evidence="5" id="KW-0675">Receptor</keyword>
<feature type="compositionally biased region" description="Basic and acidic residues" evidence="4">
    <location>
        <begin position="631"/>
        <end position="641"/>
    </location>
</feature>
<protein>
    <submittedName>
        <fullName evidence="5">LRR receptor-like serine threonine-protein kinase</fullName>
    </submittedName>
</protein>
<dbReference type="FunFam" id="3.80.10.10:FF:000041">
    <property type="entry name" value="LRR receptor-like serine/threonine-protein kinase ERECTA"/>
    <property type="match status" value="2"/>
</dbReference>
<dbReference type="InterPro" id="IPR053211">
    <property type="entry name" value="DNA_repair-toleration"/>
</dbReference>
<feature type="compositionally biased region" description="Polar residues" evidence="4">
    <location>
        <begin position="706"/>
        <end position="718"/>
    </location>
</feature>
<feature type="region of interest" description="Disordered" evidence="4">
    <location>
        <begin position="125"/>
        <end position="368"/>
    </location>
</feature>
<evidence type="ECO:0000256" key="4">
    <source>
        <dbReference type="SAM" id="MobiDB-lite"/>
    </source>
</evidence>
<name>A0A9N8HNB2_9STRA</name>
<feature type="compositionally biased region" description="Polar residues" evidence="4">
    <location>
        <begin position="522"/>
        <end position="536"/>
    </location>
</feature>
<keyword evidence="5" id="KW-0418">Kinase</keyword>
<dbReference type="Gene3D" id="3.80.10.10">
    <property type="entry name" value="Ribonuclease Inhibitor"/>
    <property type="match status" value="3"/>
</dbReference>
<keyword evidence="6" id="KW-1185">Reference proteome</keyword>
<reference evidence="5" key="1">
    <citation type="submission" date="2020-06" db="EMBL/GenBank/DDBJ databases">
        <authorList>
            <consortium name="Plant Systems Biology data submission"/>
        </authorList>
    </citation>
    <scope>NUCLEOTIDE SEQUENCE</scope>
    <source>
        <strain evidence="5">D6</strain>
    </source>
</reference>
<feature type="region of interest" description="Disordered" evidence="4">
    <location>
        <begin position="519"/>
        <end position="542"/>
    </location>
</feature>
<comment type="caution">
    <text evidence="5">The sequence shown here is derived from an EMBL/GenBank/DDBJ whole genome shotgun (WGS) entry which is preliminary data.</text>
</comment>
<evidence type="ECO:0000313" key="6">
    <source>
        <dbReference type="Proteomes" id="UP001153069"/>
    </source>
</evidence>
<dbReference type="OrthoDB" id="39747at2759"/>
<feature type="compositionally biased region" description="Polar residues" evidence="4">
    <location>
        <begin position="233"/>
        <end position="252"/>
    </location>
</feature>
<dbReference type="EMBL" id="CAICTM010001192">
    <property type="protein sequence ID" value="CAB9521438.1"/>
    <property type="molecule type" value="Genomic_DNA"/>
</dbReference>
<evidence type="ECO:0000256" key="3">
    <source>
        <dbReference type="ARBA" id="ARBA00022737"/>
    </source>
</evidence>
<feature type="region of interest" description="Disordered" evidence="4">
    <location>
        <begin position="675"/>
        <end position="746"/>
    </location>
</feature>
<feature type="region of interest" description="Disordered" evidence="4">
    <location>
        <begin position="782"/>
        <end position="803"/>
    </location>
</feature>
<evidence type="ECO:0000256" key="1">
    <source>
        <dbReference type="ARBA" id="ARBA00022614"/>
    </source>
</evidence>
<feature type="compositionally biased region" description="Polar residues" evidence="4">
    <location>
        <begin position="413"/>
        <end position="433"/>
    </location>
</feature>
<feature type="compositionally biased region" description="Basic and acidic residues" evidence="4">
    <location>
        <begin position="166"/>
        <end position="175"/>
    </location>
</feature>
<dbReference type="InterPro" id="IPR032675">
    <property type="entry name" value="LRR_dom_sf"/>
</dbReference>